<comment type="subcellular location">
    <subcellularLocation>
        <location evidence="2">Chromosome</location>
        <location evidence="2">Telomere</location>
    </subcellularLocation>
    <subcellularLocation>
        <location evidence="1">Nucleus</location>
    </subcellularLocation>
</comment>
<keyword evidence="5" id="KW-0779">Telomere</keyword>
<dbReference type="Gene3D" id="2.40.50.140">
    <property type="entry name" value="Nucleic acid-binding proteins"/>
    <property type="match status" value="2"/>
</dbReference>
<protein>
    <recommendedName>
        <fullName evidence="9">Protection of telomeres protein 1 ssDNA-binding domain-containing protein</fullName>
    </recommendedName>
</protein>
<evidence type="ECO:0000256" key="6">
    <source>
        <dbReference type="ARBA" id="ARBA00023125"/>
    </source>
</evidence>
<evidence type="ECO:0000256" key="5">
    <source>
        <dbReference type="ARBA" id="ARBA00022895"/>
    </source>
</evidence>
<dbReference type="EMBL" id="MU004407">
    <property type="protein sequence ID" value="KAF2652228.1"/>
    <property type="molecule type" value="Genomic_DNA"/>
</dbReference>
<evidence type="ECO:0000256" key="3">
    <source>
        <dbReference type="ARBA" id="ARBA00008442"/>
    </source>
</evidence>
<dbReference type="OrthoDB" id="2186770at2759"/>
<dbReference type="PANTHER" id="PTHR14513">
    <property type="entry name" value="PROTECTION OF TELOMERES 1"/>
    <property type="match status" value="1"/>
</dbReference>
<name>A0A6A6T0C0_9PLEO</name>
<keyword evidence="4" id="KW-0158">Chromosome</keyword>
<accession>A0A6A6T0C0</accession>
<evidence type="ECO:0000256" key="8">
    <source>
        <dbReference type="SAM" id="MobiDB-lite"/>
    </source>
</evidence>
<feature type="region of interest" description="Disordered" evidence="8">
    <location>
        <begin position="353"/>
        <end position="407"/>
    </location>
</feature>
<evidence type="ECO:0000256" key="1">
    <source>
        <dbReference type="ARBA" id="ARBA00004123"/>
    </source>
</evidence>
<dbReference type="InterPro" id="IPR028389">
    <property type="entry name" value="POT1"/>
</dbReference>
<keyword evidence="11" id="KW-1185">Reference proteome</keyword>
<dbReference type="GO" id="GO:0010521">
    <property type="term" value="F:telomerase inhibitor activity"/>
    <property type="evidence" value="ECO:0007669"/>
    <property type="project" value="TreeGrafter"/>
</dbReference>
<evidence type="ECO:0000259" key="9">
    <source>
        <dbReference type="Pfam" id="PF16686"/>
    </source>
</evidence>
<dbReference type="PANTHER" id="PTHR14513:SF0">
    <property type="entry name" value="PROTECTION OF TELOMERES PROTEIN 1"/>
    <property type="match status" value="1"/>
</dbReference>
<dbReference type="FunFam" id="2.40.50.140:FF:000303">
    <property type="entry name" value="Protection of telomeres protein 1"/>
    <property type="match status" value="1"/>
</dbReference>
<comment type="similarity">
    <text evidence="3">Belongs to the telombin family.</text>
</comment>
<evidence type="ECO:0000256" key="7">
    <source>
        <dbReference type="ARBA" id="ARBA00023242"/>
    </source>
</evidence>
<sequence>MSLPQGYTAIKDARSIQDPKTTSETSNFIGVLVQSKAPTQAQGGDWLVEFNIQDEFTSGKVGGPSNICCCFYKREASELPKLGAIGDMVLIRDIAIKHRFRGGSNVPVLTSNALSRAAVLFFPPLKIPQPQFSTAYAQGGQAQLSYTSFNSAAPPSAEERIAIINLNAASKSFSSKFQNSSGQQRAPAASKYKRRLVQDVDFGKYCDIVCEVIKFWSETPETMDIYVTDYTSNTNLKLYENPDQAEFPDIALKENWPGPFGQLTMQIRMWEPHTSYVRNNVKKGDIVLLQNVHPKLSNDNKLEGAMHQDHNYPDKICVRKVMFEGQLKELKERKHAYEIHEAQGVVDRMYKAKKATRDANNASAKESEKKKAQKKALQRQRKEQERKDLEQQAEQQETSHAGINPHIRAGYGDIQLSTVEEIMNNPARRITSSNGVVELPFVNTKYRTRLRIVDFSPHSLHDFAPSMADPNWNTSLKDLTLKEKRRDDSWQWFFTLLVEEAVVPAGTQPQRFPLFVTNDSGEHLLKLTATDLRSPKGQTLSKLEEKLFILWGNLLEVKKEFEPHGVKFPLSSGDERLQNKPFECCIEEYGTKVPKSPRWPYGIQRMHKICHTTIMD</sequence>
<evidence type="ECO:0000313" key="11">
    <source>
        <dbReference type="Proteomes" id="UP000799324"/>
    </source>
</evidence>
<feature type="compositionally biased region" description="Basic and acidic residues" evidence="8">
    <location>
        <begin position="380"/>
        <end position="390"/>
    </location>
</feature>
<feature type="domain" description="Protection of telomeres protein 1 ssDNA-binding" evidence="9">
    <location>
        <begin position="197"/>
        <end position="338"/>
    </location>
</feature>
<dbReference type="SUPFAM" id="SSF50249">
    <property type="entry name" value="Nucleic acid-binding proteins"/>
    <property type="match status" value="2"/>
</dbReference>
<dbReference type="AlphaFoldDB" id="A0A6A6T0C0"/>
<dbReference type="GO" id="GO:0098505">
    <property type="term" value="F:G-rich strand telomeric DNA binding"/>
    <property type="evidence" value="ECO:0007669"/>
    <property type="project" value="TreeGrafter"/>
</dbReference>
<evidence type="ECO:0000256" key="4">
    <source>
        <dbReference type="ARBA" id="ARBA00022454"/>
    </source>
</evidence>
<reference evidence="10" key="1">
    <citation type="journal article" date="2020" name="Stud. Mycol.">
        <title>101 Dothideomycetes genomes: a test case for predicting lifestyles and emergence of pathogens.</title>
        <authorList>
            <person name="Haridas S."/>
            <person name="Albert R."/>
            <person name="Binder M."/>
            <person name="Bloem J."/>
            <person name="Labutti K."/>
            <person name="Salamov A."/>
            <person name="Andreopoulos B."/>
            <person name="Baker S."/>
            <person name="Barry K."/>
            <person name="Bills G."/>
            <person name="Bluhm B."/>
            <person name="Cannon C."/>
            <person name="Castanera R."/>
            <person name="Culley D."/>
            <person name="Daum C."/>
            <person name="Ezra D."/>
            <person name="Gonzalez J."/>
            <person name="Henrissat B."/>
            <person name="Kuo A."/>
            <person name="Liang C."/>
            <person name="Lipzen A."/>
            <person name="Lutzoni F."/>
            <person name="Magnuson J."/>
            <person name="Mondo S."/>
            <person name="Nolan M."/>
            <person name="Ohm R."/>
            <person name="Pangilinan J."/>
            <person name="Park H.-J."/>
            <person name="Ramirez L."/>
            <person name="Alfaro M."/>
            <person name="Sun H."/>
            <person name="Tritt A."/>
            <person name="Yoshinaga Y."/>
            <person name="Zwiers L.-H."/>
            <person name="Turgeon B."/>
            <person name="Goodwin S."/>
            <person name="Spatafora J."/>
            <person name="Crous P."/>
            <person name="Grigoriev I."/>
        </authorList>
    </citation>
    <scope>NUCLEOTIDE SEQUENCE</scope>
    <source>
        <strain evidence="10">CBS 122681</strain>
    </source>
</reference>
<dbReference type="GO" id="GO:0016233">
    <property type="term" value="P:telomere capping"/>
    <property type="evidence" value="ECO:0007669"/>
    <property type="project" value="TreeGrafter"/>
</dbReference>
<evidence type="ECO:0000256" key="2">
    <source>
        <dbReference type="ARBA" id="ARBA00004574"/>
    </source>
</evidence>
<keyword evidence="7" id="KW-0539">Nucleus</keyword>
<proteinExistence type="inferred from homology"/>
<organism evidence="10 11">
    <name type="scientific">Lophiostoma macrostomum CBS 122681</name>
    <dbReference type="NCBI Taxonomy" id="1314788"/>
    <lineage>
        <taxon>Eukaryota</taxon>
        <taxon>Fungi</taxon>
        <taxon>Dikarya</taxon>
        <taxon>Ascomycota</taxon>
        <taxon>Pezizomycotina</taxon>
        <taxon>Dothideomycetes</taxon>
        <taxon>Pleosporomycetidae</taxon>
        <taxon>Pleosporales</taxon>
        <taxon>Lophiostomataceae</taxon>
        <taxon>Lophiostoma</taxon>
    </lineage>
</organism>
<dbReference type="InterPro" id="IPR012340">
    <property type="entry name" value="NA-bd_OB-fold"/>
</dbReference>
<dbReference type="Pfam" id="PF16686">
    <property type="entry name" value="POT1PC"/>
    <property type="match status" value="1"/>
</dbReference>
<evidence type="ECO:0000313" key="10">
    <source>
        <dbReference type="EMBL" id="KAF2652228.1"/>
    </source>
</evidence>
<gene>
    <name evidence="10" type="ORF">K491DRAFT_706580</name>
</gene>
<dbReference type="GO" id="GO:0000783">
    <property type="term" value="C:nuclear telomere cap complex"/>
    <property type="evidence" value="ECO:0007669"/>
    <property type="project" value="TreeGrafter"/>
</dbReference>
<dbReference type="InterPro" id="IPR032042">
    <property type="entry name" value="POT1PC"/>
</dbReference>
<dbReference type="GO" id="GO:0032210">
    <property type="term" value="P:regulation of telomere maintenance via telomerase"/>
    <property type="evidence" value="ECO:0007669"/>
    <property type="project" value="TreeGrafter"/>
</dbReference>
<dbReference type="Proteomes" id="UP000799324">
    <property type="component" value="Unassembled WGS sequence"/>
</dbReference>
<keyword evidence="6" id="KW-0238">DNA-binding</keyword>